<keyword evidence="5" id="KW-1185">Reference proteome</keyword>
<organism evidence="4 5">
    <name type="scientific">Streptococcus danieliae</name>
    <dbReference type="NCBI Taxonomy" id="747656"/>
    <lineage>
        <taxon>Bacteria</taxon>
        <taxon>Bacillati</taxon>
        <taxon>Bacillota</taxon>
        <taxon>Bacilli</taxon>
        <taxon>Lactobacillales</taxon>
        <taxon>Streptococcaceae</taxon>
        <taxon>Streptococcus</taxon>
    </lineage>
</organism>
<dbReference type="PANTHER" id="PTHR35530">
    <property type="entry name" value="TAUTOMERASE-RELATED"/>
    <property type="match status" value="1"/>
</dbReference>
<dbReference type="SUPFAM" id="SSF55331">
    <property type="entry name" value="Tautomerase/MIF"/>
    <property type="match status" value="1"/>
</dbReference>
<evidence type="ECO:0000313" key="5">
    <source>
        <dbReference type="Proteomes" id="UP000563349"/>
    </source>
</evidence>
<name>A0A7Z0RQX3_9STRE</name>
<dbReference type="InterPro" id="IPR004370">
    <property type="entry name" value="4-OT-like_dom"/>
</dbReference>
<evidence type="ECO:0000313" key="4">
    <source>
        <dbReference type="EMBL" id="NYS49399.1"/>
    </source>
</evidence>
<comment type="similarity">
    <text evidence="1">Belongs to the 4-oxalocrotonate tautomerase family.</text>
</comment>
<dbReference type="InterPro" id="IPR014347">
    <property type="entry name" value="Tautomerase/MIF_sf"/>
</dbReference>
<keyword evidence="2" id="KW-0413">Isomerase</keyword>
<evidence type="ECO:0000256" key="1">
    <source>
        <dbReference type="ARBA" id="ARBA00006723"/>
    </source>
</evidence>
<accession>A0A7Z0RQX3</accession>
<reference evidence="4 5" key="1">
    <citation type="submission" date="2020-07" db="EMBL/GenBank/DDBJ databases">
        <title>MOT database genomes.</title>
        <authorList>
            <person name="Joseph S."/>
            <person name="Aduse-Opoku J."/>
            <person name="Hashim A."/>
            <person name="Wade W."/>
            <person name="Curtis M."/>
        </authorList>
    </citation>
    <scope>NUCLEOTIDE SEQUENCE [LARGE SCALE GENOMIC DNA]</scope>
    <source>
        <strain evidence="4 5">CCW311</strain>
    </source>
</reference>
<dbReference type="PANTHER" id="PTHR35530:SF1">
    <property type="entry name" value="2-HYDROXYMUCONATE TAUTOMERASE"/>
    <property type="match status" value="1"/>
</dbReference>
<dbReference type="RefSeq" id="WP_179923984.1">
    <property type="nucleotide sequence ID" value="NZ_CP128228.1"/>
</dbReference>
<dbReference type="GO" id="GO:0016853">
    <property type="term" value="F:isomerase activity"/>
    <property type="evidence" value="ECO:0007669"/>
    <property type="project" value="UniProtKB-KW"/>
</dbReference>
<dbReference type="EMBL" id="JACBYG010000057">
    <property type="protein sequence ID" value="NYS49399.1"/>
    <property type="molecule type" value="Genomic_DNA"/>
</dbReference>
<gene>
    <name evidence="4" type="ORF">HZY93_05380</name>
</gene>
<dbReference type="Pfam" id="PF01361">
    <property type="entry name" value="Tautomerase"/>
    <property type="match status" value="1"/>
</dbReference>
<feature type="domain" description="4-oxalocrotonate tautomerase-like" evidence="3">
    <location>
        <begin position="2"/>
        <end position="59"/>
    </location>
</feature>
<dbReference type="Proteomes" id="UP000563349">
    <property type="component" value="Unassembled WGS sequence"/>
</dbReference>
<protein>
    <submittedName>
        <fullName evidence="4">4-oxalocrotonate tautomerase</fullName>
    </submittedName>
</protein>
<dbReference type="Gene3D" id="3.30.429.10">
    <property type="entry name" value="Macrophage Migration Inhibitory Factor"/>
    <property type="match status" value="1"/>
</dbReference>
<evidence type="ECO:0000256" key="2">
    <source>
        <dbReference type="ARBA" id="ARBA00023235"/>
    </source>
</evidence>
<dbReference type="AlphaFoldDB" id="A0A7Z0RQX3"/>
<sequence>MPFVKIELFEGRSLEQKQALAAEVTESVMKHTGAPKEAIHIFIQDLPEGTYYPQGQMKTK</sequence>
<proteinExistence type="inferred from homology"/>
<dbReference type="NCBIfam" id="NF002571">
    <property type="entry name" value="PRK02220.1"/>
    <property type="match status" value="1"/>
</dbReference>
<evidence type="ECO:0000259" key="3">
    <source>
        <dbReference type="Pfam" id="PF01361"/>
    </source>
</evidence>
<comment type="caution">
    <text evidence="4">The sequence shown here is derived from an EMBL/GenBank/DDBJ whole genome shotgun (WGS) entry which is preliminary data.</text>
</comment>
<dbReference type="NCBIfam" id="NF002622">
    <property type="entry name" value="PRK02289.1"/>
    <property type="match status" value="1"/>
</dbReference>